<name>D2EFN4_PARA4</name>
<sequence length="518" mass="55372">MPFNYLDTSIKSKRSQSALEYMMTYGWAILIIVIVAVILYSMGIFNPSSSITFTSSGFSPFTVSSSLCNNIGYKIAVLAGPIPNNANSLTINKVYLTSATGANTTTASYTLTNPVTLKSGQSATILIPNVACNSANIHYSLSAKIQYSYTASTLGLQNVNTTGTVAGTSITGKPSTLTSYEPITITNTQSSATPSPFQQMINFTSSDPGFSSIATGNFGQNVEFFYYNGTVIPSWLENYTSTNGLWWLKIAAILGGSSETVYVGFAPTSVSLFNTVNNGEAPQLSPTYAEYDDGANVFLAYFNGNTPLADFNYYTTYVQLSQSKASLNGNNINVINDTRVAGSSGTLVPEFIFNVAIPNEPLYIESNTYLSATSTADNPRVALLSSNSPTSSLDAIGVNVGWSGAYFQEEYINNGKYTPDQAQQGSESIGWVYSSLLYIPKTSSYYGYTVPQLYSTAGGYSGSTTNTLPSTTSLYIGGIGGPNAQYTAQENAMLFNWMRARAYPPNGVMPSVSFSSVA</sequence>
<protein>
    <recommendedName>
        <fullName evidence="4">DUF2341 domain-containing protein</fullName>
    </recommendedName>
</protein>
<reference evidence="2 3" key="1">
    <citation type="journal article" date="2010" name="Proc. Natl. Acad. Sci. U.S.A.">
        <title>Enigmatic, ultrasmall, uncultivated Archaea.</title>
        <authorList>
            <person name="Baker B.J."/>
            <person name="Comolli L.R."/>
            <person name="Dick G.J."/>
            <person name="Hauser L.J."/>
            <person name="Hyatt D."/>
            <person name="Dill B.D."/>
            <person name="Land M.L."/>
            <person name="Verberkmoes N.C."/>
            <person name="Hettich R.L."/>
            <person name="Banfield J.F."/>
        </authorList>
    </citation>
    <scope>NUCLEOTIDE SEQUENCE [LARGE SCALE GENOMIC DNA]</scope>
</reference>
<gene>
    <name evidence="2" type="ORF">BJBARM4_0555</name>
</gene>
<accession>D2EFN4</accession>
<evidence type="ECO:0008006" key="4">
    <source>
        <dbReference type="Google" id="ProtNLM"/>
    </source>
</evidence>
<dbReference type="EMBL" id="GG730047">
    <property type="protein sequence ID" value="EEZ92844.1"/>
    <property type="molecule type" value="Genomic_DNA"/>
</dbReference>
<evidence type="ECO:0000313" key="3">
    <source>
        <dbReference type="Proteomes" id="UP000009375"/>
    </source>
</evidence>
<keyword evidence="1" id="KW-0472">Membrane</keyword>
<dbReference type="AlphaFoldDB" id="D2EFN4"/>
<dbReference type="Proteomes" id="UP000009375">
    <property type="component" value="Unassembled WGS sequence"/>
</dbReference>
<keyword evidence="1" id="KW-0812">Transmembrane</keyword>
<evidence type="ECO:0000313" key="2">
    <source>
        <dbReference type="EMBL" id="EEZ92844.1"/>
    </source>
</evidence>
<evidence type="ECO:0000256" key="1">
    <source>
        <dbReference type="SAM" id="Phobius"/>
    </source>
</evidence>
<feature type="transmembrane region" description="Helical" evidence="1">
    <location>
        <begin position="21"/>
        <end position="45"/>
    </location>
</feature>
<organism evidence="2 3">
    <name type="scientific">Candidatus Parvarchaeum acidiphilum ARMAN-4</name>
    <dbReference type="NCBI Taxonomy" id="662760"/>
    <lineage>
        <taxon>Archaea</taxon>
        <taxon>Candidatus Parvarchaeota</taxon>
        <taxon>Candidatus Parvarchaeum</taxon>
    </lineage>
</organism>
<proteinExistence type="predicted"/>
<keyword evidence="1" id="KW-1133">Transmembrane helix</keyword>